<dbReference type="InterPro" id="IPR036279">
    <property type="entry name" value="5-3_exonuclease_C_sf"/>
</dbReference>
<evidence type="ECO:0000256" key="2">
    <source>
        <dbReference type="ARBA" id="ARBA00022801"/>
    </source>
</evidence>
<dbReference type="Gene3D" id="3.40.50.1010">
    <property type="entry name" value="5'-nuclease"/>
    <property type="match status" value="1"/>
</dbReference>
<dbReference type="PANTHER" id="PTHR42646:SF2">
    <property type="entry name" value="5'-3' EXONUCLEASE FAMILY PROTEIN"/>
    <property type="match status" value="1"/>
</dbReference>
<keyword evidence="1" id="KW-0540">Nuclease</keyword>
<reference evidence="5" key="1">
    <citation type="journal article" date="2020" name="Nature">
        <title>Giant virus diversity and host interactions through global metagenomics.</title>
        <authorList>
            <person name="Schulz F."/>
            <person name="Roux S."/>
            <person name="Paez-Espino D."/>
            <person name="Jungbluth S."/>
            <person name="Walsh D.A."/>
            <person name="Denef V.J."/>
            <person name="McMahon K.D."/>
            <person name="Konstantinidis K.T."/>
            <person name="Eloe-Fadrosh E.A."/>
            <person name="Kyrpides N.C."/>
            <person name="Woyke T."/>
        </authorList>
    </citation>
    <scope>NUCLEOTIDE SEQUENCE</scope>
    <source>
        <strain evidence="5">GVMAG-M-3300027708-39</strain>
    </source>
</reference>
<dbReference type="InterPro" id="IPR002421">
    <property type="entry name" value="5-3_exonuclease"/>
</dbReference>
<feature type="domain" description="5'-3' exonuclease" evidence="4">
    <location>
        <begin position="9"/>
        <end position="302"/>
    </location>
</feature>
<dbReference type="InterPro" id="IPR029060">
    <property type="entry name" value="PIN-like_dom_sf"/>
</dbReference>
<dbReference type="EMBL" id="MN740395">
    <property type="protein sequence ID" value="QHU04306.1"/>
    <property type="molecule type" value="Genomic_DNA"/>
</dbReference>
<keyword evidence="2" id="KW-0378">Hydrolase</keyword>
<sequence>MNQNSSNTTKQTFIFVDGSYYCFHRYYSLLNWWKNAFPEDPLNNPIENPVFVEKFKKTFVETLQQIPKKLNLCKPKPKPRGKKTPAPMTTTTATTSDNDEPIIKMIVGKDCKREHIWRNDFYDKYKATRPNGGAEDGFMGGPFFKMAYEENLFQKAGAEQILYHPRLEADDCIAIYVKQLVEKYPANECSIYIITSDNDYLQLIRENVHIYNLAFKNLKESKIFTGNPEKDLKIKTIMGDASDNIPSVFPKCGIKTAIKCVEDNEFFEKKMNDNVAYYEQYLLNDTLVSFDKIPEELVDEFSKNNKFI</sequence>
<dbReference type="GO" id="GO:0033567">
    <property type="term" value="P:DNA replication, Okazaki fragment processing"/>
    <property type="evidence" value="ECO:0007669"/>
    <property type="project" value="InterPro"/>
</dbReference>
<accession>A0A6C0JHN8</accession>
<dbReference type="GO" id="GO:0003677">
    <property type="term" value="F:DNA binding"/>
    <property type="evidence" value="ECO:0007669"/>
    <property type="project" value="InterPro"/>
</dbReference>
<dbReference type="GO" id="GO:0008409">
    <property type="term" value="F:5'-3' exonuclease activity"/>
    <property type="evidence" value="ECO:0007669"/>
    <property type="project" value="InterPro"/>
</dbReference>
<evidence type="ECO:0000259" key="4">
    <source>
        <dbReference type="SMART" id="SM00475"/>
    </source>
</evidence>
<dbReference type="Gene3D" id="1.10.150.20">
    <property type="entry name" value="5' to 3' exonuclease, C-terminal subdomain"/>
    <property type="match status" value="1"/>
</dbReference>
<dbReference type="Pfam" id="PF02739">
    <property type="entry name" value="5_3_exonuc_N"/>
    <property type="match status" value="1"/>
</dbReference>
<protein>
    <recommendedName>
        <fullName evidence="4">5'-3' exonuclease domain-containing protein</fullName>
    </recommendedName>
</protein>
<dbReference type="SUPFAM" id="SSF47807">
    <property type="entry name" value="5' to 3' exonuclease, C-terminal subdomain"/>
    <property type="match status" value="1"/>
</dbReference>
<feature type="region of interest" description="Disordered" evidence="3">
    <location>
        <begin position="74"/>
        <end position="95"/>
    </location>
</feature>
<organism evidence="5">
    <name type="scientific">viral metagenome</name>
    <dbReference type="NCBI Taxonomy" id="1070528"/>
    <lineage>
        <taxon>unclassified sequences</taxon>
        <taxon>metagenomes</taxon>
        <taxon>organismal metagenomes</taxon>
    </lineage>
</organism>
<name>A0A6C0JHN8_9ZZZZ</name>
<dbReference type="SUPFAM" id="SSF88723">
    <property type="entry name" value="PIN domain-like"/>
    <property type="match status" value="1"/>
</dbReference>
<feature type="compositionally biased region" description="Low complexity" evidence="3">
    <location>
        <begin position="84"/>
        <end position="95"/>
    </location>
</feature>
<dbReference type="SMART" id="SM00475">
    <property type="entry name" value="53EXOc"/>
    <property type="match status" value="1"/>
</dbReference>
<evidence type="ECO:0000256" key="1">
    <source>
        <dbReference type="ARBA" id="ARBA00022722"/>
    </source>
</evidence>
<proteinExistence type="predicted"/>
<dbReference type="AlphaFoldDB" id="A0A6C0JHN8"/>
<dbReference type="InterPro" id="IPR020046">
    <property type="entry name" value="5-3_exonucl_a-hlix_arch_N"/>
</dbReference>
<evidence type="ECO:0000256" key="3">
    <source>
        <dbReference type="SAM" id="MobiDB-lite"/>
    </source>
</evidence>
<dbReference type="GO" id="GO:0017108">
    <property type="term" value="F:5'-flap endonuclease activity"/>
    <property type="evidence" value="ECO:0007669"/>
    <property type="project" value="InterPro"/>
</dbReference>
<dbReference type="InterPro" id="IPR038969">
    <property type="entry name" value="FEN"/>
</dbReference>
<evidence type="ECO:0000313" key="5">
    <source>
        <dbReference type="EMBL" id="QHU04306.1"/>
    </source>
</evidence>
<dbReference type="PANTHER" id="PTHR42646">
    <property type="entry name" value="FLAP ENDONUCLEASE XNI"/>
    <property type="match status" value="1"/>
</dbReference>